<name>A0AAV8XPP1_9CUCU</name>
<evidence type="ECO:0000313" key="2">
    <source>
        <dbReference type="EMBL" id="KAJ8940026.1"/>
    </source>
</evidence>
<accession>A0AAV8XPP1</accession>
<dbReference type="Proteomes" id="UP001162156">
    <property type="component" value="Unassembled WGS sequence"/>
</dbReference>
<organism evidence="2 3">
    <name type="scientific">Rhamnusium bicolor</name>
    <dbReference type="NCBI Taxonomy" id="1586634"/>
    <lineage>
        <taxon>Eukaryota</taxon>
        <taxon>Metazoa</taxon>
        <taxon>Ecdysozoa</taxon>
        <taxon>Arthropoda</taxon>
        <taxon>Hexapoda</taxon>
        <taxon>Insecta</taxon>
        <taxon>Pterygota</taxon>
        <taxon>Neoptera</taxon>
        <taxon>Endopterygota</taxon>
        <taxon>Coleoptera</taxon>
        <taxon>Polyphaga</taxon>
        <taxon>Cucujiformia</taxon>
        <taxon>Chrysomeloidea</taxon>
        <taxon>Cerambycidae</taxon>
        <taxon>Lepturinae</taxon>
        <taxon>Rhagiini</taxon>
        <taxon>Rhamnusium</taxon>
    </lineage>
</organism>
<proteinExistence type="predicted"/>
<feature type="transmembrane region" description="Helical" evidence="1">
    <location>
        <begin position="54"/>
        <end position="73"/>
    </location>
</feature>
<dbReference type="EMBL" id="JANEYF010003027">
    <property type="protein sequence ID" value="KAJ8940026.1"/>
    <property type="molecule type" value="Genomic_DNA"/>
</dbReference>
<reference evidence="2" key="1">
    <citation type="journal article" date="2023" name="Insect Mol. Biol.">
        <title>Genome sequencing provides insights into the evolution of gene families encoding plant cell wall-degrading enzymes in longhorned beetles.</title>
        <authorList>
            <person name="Shin N.R."/>
            <person name="Okamura Y."/>
            <person name="Kirsch R."/>
            <person name="Pauchet Y."/>
        </authorList>
    </citation>
    <scope>NUCLEOTIDE SEQUENCE</scope>
    <source>
        <strain evidence="2">RBIC_L_NR</strain>
    </source>
</reference>
<keyword evidence="3" id="KW-1185">Reference proteome</keyword>
<protein>
    <submittedName>
        <fullName evidence="2">Uncharacterized protein</fullName>
    </submittedName>
</protein>
<keyword evidence="1" id="KW-0472">Membrane</keyword>
<keyword evidence="1" id="KW-0812">Transmembrane</keyword>
<evidence type="ECO:0000256" key="1">
    <source>
        <dbReference type="SAM" id="Phobius"/>
    </source>
</evidence>
<dbReference type="AlphaFoldDB" id="A0AAV8XPP1"/>
<evidence type="ECO:0000313" key="3">
    <source>
        <dbReference type="Proteomes" id="UP001162156"/>
    </source>
</evidence>
<gene>
    <name evidence="2" type="ORF">NQ314_010857</name>
</gene>
<keyword evidence="1" id="KW-1133">Transmembrane helix</keyword>
<sequence>MGVYDFVNFVVYDNPVSKSVTSFVKGNKIPPVPSVTVITEKTPLWKLACEHGPYIRIAGIMGATAVALGAYGAHRTYPKDRIQELKPIFETANRFHFFS</sequence>
<comment type="caution">
    <text evidence="2">The sequence shown here is derived from an EMBL/GenBank/DDBJ whole genome shotgun (WGS) entry which is preliminary data.</text>
</comment>